<dbReference type="KEGG" id="ttr:Tter_1962"/>
<gene>
    <name evidence="9" type="ordered locus">Tter_1962</name>
</gene>
<organism evidence="9 10">
    <name type="scientific">Thermobaculum terrenum (strain ATCC BAA-798 / CCMEE 7001 / YNP1)</name>
    <dbReference type="NCBI Taxonomy" id="525904"/>
    <lineage>
        <taxon>Bacteria</taxon>
        <taxon>Bacillati</taxon>
        <taxon>Chloroflexota</taxon>
        <taxon>Chloroflexia</taxon>
        <taxon>Candidatus Thermobaculales</taxon>
        <taxon>Candidatus Thermobaculaceae</taxon>
        <taxon>Thermobaculum</taxon>
    </lineage>
</organism>
<dbReference type="EMBL" id="CP001826">
    <property type="protein sequence ID" value="ACZ42868.1"/>
    <property type="molecule type" value="Genomic_DNA"/>
</dbReference>
<proteinExistence type="inferred from homology"/>
<keyword evidence="10" id="KW-1185">Reference proteome</keyword>
<evidence type="ECO:0000313" key="9">
    <source>
        <dbReference type="EMBL" id="ACZ42868.1"/>
    </source>
</evidence>
<evidence type="ECO:0000256" key="7">
    <source>
        <dbReference type="RuleBase" id="RU363032"/>
    </source>
</evidence>
<dbReference type="Proteomes" id="UP000000323">
    <property type="component" value="Chromosome 2"/>
</dbReference>
<evidence type="ECO:0000256" key="3">
    <source>
        <dbReference type="ARBA" id="ARBA00022475"/>
    </source>
</evidence>
<evidence type="ECO:0000256" key="2">
    <source>
        <dbReference type="ARBA" id="ARBA00022448"/>
    </source>
</evidence>
<dbReference type="GO" id="GO:0005886">
    <property type="term" value="C:plasma membrane"/>
    <property type="evidence" value="ECO:0007669"/>
    <property type="project" value="UniProtKB-SubCell"/>
</dbReference>
<dbReference type="InterPro" id="IPR000515">
    <property type="entry name" value="MetI-like"/>
</dbReference>
<keyword evidence="2 7" id="KW-0813">Transport</keyword>
<reference evidence="10" key="1">
    <citation type="journal article" date="2010" name="Stand. Genomic Sci.">
        <title>Complete genome sequence of 'Thermobaculum terrenum' type strain (YNP1).</title>
        <authorList>
            <person name="Kiss H."/>
            <person name="Cleland D."/>
            <person name="Lapidus A."/>
            <person name="Lucas S."/>
            <person name="Glavina Del Rio T."/>
            <person name="Nolan M."/>
            <person name="Tice H."/>
            <person name="Han C."/>
            <person name="Goodwin L."/>
            <person name="Pitluck S."/>
            <person name="Liolios K."/>
            <person name="Ivanova N."/>
            <person name="Mavromatis K."/>
            <person name="Ovchinnikova G."/>
            <person name="Pati A."/>
            <person name="Chen A."/>
            <person name="Palaniappan K."/>
            <person name="Land M."/>
            <person name="Hauser L."/>
            <person name="Chang Y."/>
            <person name="Jeffries C."/>
            <person name="Lu M."/>
            <person name="Brettin T."/>
            <person name="Detter J."/>
            <person name="Goker M."/>
            <person name="Tindall B."/>
            <person name="Beck B."/>
            <person name="McDermott T."/>
            <person name="Woyke T."/>
            <person name="Bristow J."/>
            <person name="Eisen J."/>
            <person name="Markowitz V."/>
            <person name="Hugenholtz P."/>
            <person name="Kyrpides N."/>
            <person name="Klenk H."/>
            <person name="Cheng J."/>
        </authorList>
    </citation>
    <scope>NUCLEOTIDE SEQUENCE [LARGE SCALE GENOMIC DNA]</scope>
    <source>
        <strain evidence="10">ATCC BAA-798 / YNP1</strain>
    </source>
</reference>
<dbReference type="STRING" id="525904.Tter_1962"/>
<dbReference type="Gene3D" id="1.10.3720.10">
    <property type="entry name" value="MetI-like"/>
    <property type="match status" value="1"/>
</dbReference>
<dbReference type="HOGENOM" id="CLU_016047_0_2_0"/>
<dbReference type="PROSITE" id="PS50928">
    <property type="entry name" value="ABC_TM1"/>
    <property type="match status" value="1"/>
</dbReference>
<keyword evidence="3" id="KW-1003">Cell membrane</keyword>
<dbReference type="Pfam" id="PF00528">
    <property type="entry name" value="BPD_transp_1"/>
    <property type="match status" value="1"/>
</dbReference>
<name>D1CGJ7_THET1</name>
<feature type="transmembrane region" description="Helical" evidence="7">
    <location>
        <begin position="133"/>
        <end position="153"/>
    </location>
</feature>
<accession>D1CGJ7</accession>
<dbReference type="PANTHER" id="PTHR30193:SF37">
    <property type="entry name" value="INNER MEMBRANE ABC TRANSPORTER PERMEASE PROTEIN YCJO"/>
    <property type="match status" value="1"/>
</dbReference>
<evidence type="ECO:0000256" key="5">
    <source>
        <dbReference type="ARBA" id="ARBA00022989"/>
    </source>
</evidence>
<evidence type="ECO:0000256" key="4">
    <source>
        <dbReference type="ARBA" id="ARBA00022692"/>
    </source>
</evidence>
<protein>
    <submittedName>
        <fullName evidence="9">Binding-protein-dependent transport systems inner membrane component</fullName>
    </submittedName>
</protein>
<dbReference type="InterPro" id="IPR051393">
    <property type="entry name" value="ABC_transporter_permease"/>
</dbReference>
<feature type="transmembrane region" description="Helical" evidence="7">
    <location>
        <begin position="290"/>
        <end position="313"/>
    </location>
</feature>
<dbReference type="AlphaFoldDB" id="D1CGJ7"/>
<evidence type="ECO:0000256" key="6">
    <source>
        <dbReference type="ARBA" id="ARBA00023136"/>
    </source>
</evidence>
<evidence type="ECO:0000256" key="1">
    <source>
        <dbReference type="ARBA" id="ARBA00004651"/>
    </source>
</evidence>
<evidence type="ECO:0000313" key="10">
    <source>
        <dbReference type="Proteomes" id="UP000000323"/>
    </source>
</evidence>
<evidence type="ECO:0000259" key="8">
    <source>
        <dbReference type="PROSITE" id="PS50928"/>
    </source>
</evidence>
<keyword evidence="4 7" id="KW-0812">Transmembrane</keyword>
<dbReference type="InterPro" id="IPR035906">
    <property type="entry name" value="MetI-like_sf"/>
</dbReference>
<feature type="domain" description="ABC transmembrane type-1" evidence="8">
    <location>
        <begin position="95"/>
        <end position="309"/>
    </location>
</feature>
<feature type="transmembrane region" description="Helical" evidence="7">
    <location>
        <begin position="38"/>
        <end position="59"/>
    </location>
</feature>
<comment type="similarity">
    <text evidence="7">Belongs to the binding-protein-dependent transport system permease family.</text>
</comment>
<dbReference type="GO" id="GO:0055085">
    <property type="term" value="P:transmembrane transport"/>
    <property type="evidence" value="ECO:0007669"/>
    <property type="project" value="InterPro"/>
</dbReference>
<feature type="transmembrane region" description="Helical" evidence="7">
    <location>
        <begin position="235"/>
        <end position="260"/>
    </location>
</feature>
<dbReference type="PANTHER" id="PTHR30193">
    <property type="entry name" value="ABC TRANSPORTER PERMEASE PROTEIN"/>
    <property type="match status" value="1"/>
</dbReference>
<dbReference type="SUPFAM" id="SSF161098">
    <property type="entry name" value="MetI-like"/>
    <property type="match status" value="1"/>
</dbReference>
<keyword evidence="5 7" id="KW-1133">Transmembrane helix</keyword>
<dbReference type="OrthoDB" id="9787541at2"/>
<dbReference type="CDD" id="cd06261">
    <property type="entry name" value="TM_PBP2"/>
    <property type="match status" value="1"/>
</dbReference>
<dbReference type="RefSeq" id="WP_012875899.1">
    <property type="nucleotide sequence ID" value="NC_013526.1"/>
</dbReference>
<comment type="subcellular location">
    <subcellularLocation>
        <location evidence="1 7">Cell membrane</location>
        <topology evidence="1 7">Multi-pass membrane protein</topology>
    </subcellularLocation>
</comment>
<sequence>MSTLRGTGTGRALGQASKKAPGCVLSIGPGGLAKREAITAYLALLPSLASIGLLVWYPFINSIYHSFTRWDGYNSSWIGLHNYIDIISNGDLWMLLRTNAVFLLSVPGILLISLVLSVLLYEQVPGWWLFRSVYYLPTILSAAVVGMLMKTMFSPVGAVNQLLKDLGLAFLTTEWLSSTPTAFMVLILAFYWQTLGQGVLIFLSGLANVSTELFEAARIDGASWWQRFWKVTLPLLVPTIAYFMIINVIWIFVGLFALVYTVTGGGPGYSTTPIDYMIYLKAFQVGDMGYASALAVILFVIVAIVSGVQLKIFDKLTTE</sequence>
<dbReference type="eggNOG" id="COG1175">
    <property type="taxonomic scope" value="Bacteria"/>
</dbReference>
<keyword evidence="6 7" id="KW-0472">Membrane</keyword>
<feature type="transmembrane region" description="Helical" evidence="7">
    <location>
        <begin position="165"/>
        <end position="192"/>
    </location>
</feature>
<feature type="transmembrane region" description="Helical" evidence="7">
    <location>
        <begin position="100"/>
        <end position="121"/>
    </location>
</feature>